<dbReference type="EMBL" id="BMWG01000013">
    <property type="protein sequence ID" value="GGZ42675.1"/>
    <property type="molecule type" value="Genomic_DNA"/>
</dbReference>
<dbReference type="AlphaFoldDB" id="A0A918QFM6"/>
<dbReference type="InterPro" id="IPR022603">
    <property type="entry name" value="DUF3152"/>
</dbReference>
<evidence type="ECO:0000256" key="1">
    <source>
        <dbReference type="SAM" id="MobiDB-lite"/>
    </source>
</evidence>
<feature type="compositionally biased region" description="Low complexity" evidence="1">
    <location>
        <begin position="47"/>
        <end position="64"/>
    </location>
</feature>
<organism evidence="3 4">
    <name type="scientific">Streptomyces inusitatus</name>
    <dbReference type="NCBI Taxonomy" id="68221"/>
    <lineage>
        <taxon>Bacteria</taxon>
        <taxon>Bacillati</taxon>
        <taxon>Actinomycetota</taxon>
        <taxon>Actinomycetes</taxon>
        <taxon>Kitasatosporales</taxon>
        <taxon>Streptomycetaceae</taxon>
        <taxon>Streptomyces</taxon>
    </lineage>
</organism>
<protein>
    <recommendedName>
        <fullName evidence="2">DUF3152 domain-containing protein</fullName>
    </recommendedName>
</protein>
<comment type="caution">
    <text evidence="3">The sequence shown here is derived from an EMBL/GenBank/DDBJ whole genome shotgun (WGS) entry which is preliminary data.</text>
</comment>
<evidence type="ECO:0000313" key="3">
    <source>
        <dbReference type="EMBL" id="GGZ42675.1"/>
    </source>
</evidence>
<accession>A0A918QFM6</accession>
<feature type="region of interest" description="Disordered" evidence="1">
    <location>
        <begin position="221"/>
        <end position="260"/>
    </location>
</feature>
<feature type="region of interest" description="Disordered" evidence="1">
    <location>
        <begin position="1"/>
        <end position="199"/>
    </location>
</feature>
<proteinExistence type="predicted"/>
<keyword evidence="4" id="KW-1185">Reference proteome</keyword>
<sequence length="464" mass="47412">MGRHSRKGPAPKAAPVDPGPAPRESAGPPAAEAHAYQRPAPSYGTDPAYGTAPAPAPGAVAPGSGRRRRSGQPGGEHTGPAGQPGARTRGGHPEQHETGGGWGGPEAAAAAGPQPPAPGGRRRQRPEAPPAQARIPGPRGRSAAEAGPLAPAGGPIPGQRHPGESEGEGEGGGSGDASGSGRAGRSGKGGGKGGGKGRTFTGIAAAAVTTVLAVVVAGQVAEESGRKKTPTTSEPDRPKSAPASGPDIHSGPVPSPAVQKTVPRPAYAELMAERFPISRDEKADGVFEAVPGNDRAPGRGEKIRYRVDIEKGLDMDGALFANAIQRTLNDERSWAGKGAVTFERISSGEPEFVVTLASPGTTNIWCAKSGLNTDIEDVSCDSASTDRVMINAYRWGQGSETYGPEAMHAYRQMLINHEVGHRLGHGHVNCGTEGALAPVMQQQTKSLNIGGIECRPNPWPYPGS</sequence>
<evidence type="ECO:0000259" key="2">
    <source>
        <dbReference type="Pfam" id="PF11350"/>
    </source>
</evidence>
<gene>
    <name evidence="3" type="ORF">GCM10010387_41260</name>
</gene>
<reference evidence="3" key="1">
    <citation type="journal article" date="2014" name="Int. J. Syst. Evol. Microbiol.">
        <title>Complete genome sequence of Corynebacterium casei LMG S-19264T (=DSM 44701T), isolated from a smear-ripened cheese.</title>
        <authorList>
            <consortium name="US DOE Joint Genome Institute (JGI-PGF)"/>
            <person name="Walter F."/>
            <person name="Albersmeier A."/>
            <person name="Kalinowski J."/>
            <person name="Ruckert C."/>
        </authorList>
    </citation>
    <scope>NUCLEOTIDE SEQUENCE</scope>
    <source>
        <strain evidence="3">JCM 4988</strain>
    </source>
</reference>
<feature type="compositionally biased region" description="Low complexity" evidence="1">
    <location>
        <begin position="143"/>
        <end position="153"/>
    </location>
</feature>
<dbReference type="Proteomes" id="UP000630936">
    <property type="component" value="Unassembled WGS sequence"/>
</dbReference>
<dbReference type="SUPFAM" id="SSF55486">
    <property type="entry name" value="Metalloproteases ('zincins'), catalytic domain"/>
    <property type="match status" value="1"/>
</dbReference>
<dbReference type="RefSeq" id="WP_190124623.1">
    <property type="nucleotide sequence ID" value="NZ_BMWG01000013.1"/>
</dbReference>
<dbReference type="Pfam" id="PF11350">
    <property type="entry name" value="DUF3152"/>
    <property type="match status" value="1"/>
</dbReference>
<reference evidence="3" key="2">
    <citation type="submission" date="2020-09" db="EMBL/GenBank/DDBJ databases">
        <authorList>
            <person name="Sun Q."/>
            <person name="Ohkuma M."/>
        </authorList>
    </citation>
    <scope>NUCLEOTIDE SEQUENCE</scope>
    <source>
        <strain evidence="3">JCM 4988</strain>
    </source>
</reference>
<feature type="domain" description="DUF3152" evidence="2">
    <location>
        <begin position="281"/>
        <end position="462"/>
    </location>
</feature>
<feature type="compositionally biased region" description="Gly residues" evidence="1">
    <location>
        <begin position="170"/>
        <end position="197"/>
    </location>
</feature>
<evidence type="ECO:0000313" key="4">
    <source>
        <dbReference type="Proteomes" id="UP000630936"/>
    </source>
</evidence>
<name>A0A918QFM6_9ACTN</name>